<dbReference type="RefSeq" id="WP_246380276.1">
    <property type="nucleotide sequence ID" value="NZ_BAABAM010000014.1"/>
</dbReference>
<feature type="transmembrane region" description="Helical" evidence="6">
    <location>
        <begin position="141"/>
        <end position="163"/>
    </location>
</feature>
<dbReference type="Proteomes" id="UP000530928">
    <property type="component" value="Unassembled WGS sequence"/>
</dbReference>
<evidence type="ECO:0000259" key="7">
    <source>
        <dbReference type="PROSITE" id="PS50850"/>
    </source>
</evidence>
<dbReference type="InterPro" id="IPR036259">
    <property type="entry name" value="MFS_trans_sf"/>
</dbReference>
<dbReference type="PANTHER" id="PTHR43385:SF1">
    <property type="entry name" value="RIBOFLAVIN TRANSPORTER RIBJ"/>
    <property type="match status" value="1"/>
</dbReference>
<accession>A0A7W0CUR6</accession>
<keyword evidence="2" id="KW-0813">Transport</keyword>
<evidence type="ECO:0000256" key="1">
    <source>
        <dbReference type="ARBA" id="ARBA00004651"/>
    </source>
</evidence>
<dbReference type="AlphaFoldDB" id="A0A7W0CUR6"/>
<dbReference type="GO" id="GO:0005886">
    <property type="term" value="C:plasma membrane"/>
    <property type="evidence" value="ECO:0007669"/>
    <property type="project" value="UniProtKB-SubCell"/>
</dbReference>
<keyword evidence="3 6" id="KW-0812">Transmembrane</keyword>
<keyword evidence="9" id="KW-1185">Reference proteome</keyword>
<keyword evidence="4 6" id="KW-1133">Transmembrane helix</keyword>
<proteinExistence type="predicted"/>
<feature type="transmembrane region" description="Helical" evidence="6">
    <location>
        <begin position="247"/>
        <end position="267"/>
    </location>
</feature>
<evidence type="ECO:0000256" key="6">
    <source>
        <dbReference type="SAM" id="Phobius"/>
    </source>
</evidence>
<sequence length="390" mass="40112">MLQLTPDTRRGWAMVTVLAITQTAGYGVLAYAFSVYLTPMARDLRTGTPQLTAGMAVAVLVSALAAPYVGRHLDARGGRALMTAGAALGTLAILALSQAGNLPWFYATCVLLGLAMATSLYEPAFAVIVAWFDTAQRAKAILALTVVAGFASSIFMPLTGLLIEAYGWRTALVVLAIGYGALAVPLHALVLRNRTHARPARAAERTAAVRGRPFRLLAASFLIHSGAVAVVSVLLITYLIGLGHPPVFAATVAGLLGVLSVTGRVVTTGLQRRWPVALVTAAVFALQAVAALLLPLIGRSPVGAIAATVLFGLGFGVATIARPALVVERYGTSAYAGISGAMALPITVAKAFAPSLAALAATTAGYPVVMVAVAVACTLSAFALAVYHRL</sequence>
<feature type="transmembrane region" description="Helical" evidence="6">
    <location>
        <begin position="169"/>
        <end position="191"/>
    </location>
</feature>
<dbReference type="Pfam" id="PF07690">
    <property type="entry name" value="MFS_1"/>
    <property type="match status" value="1"/>
</dbReference>
<feature type="transmembrane region" description="Helical" evidence="6">
    <location>
        <begin position="274"/>
        <end position="297"/>
    </location>
</feature>
<name>A0A7W0CUR6_9ACTN</name>
<feature type="transmembrane region" description="Helical" evidence="6">
    <location>
        <begin position="333"/>
        <end position="353"/>
    </location>
</feature>
<organism evidence="8 9">
    <name type="scientific">Nonomuraea soli</name>
    <dbReference type="NCBI Taxonomy" id="1032476"/>
    <lineage>
        <taxon>Bacteria</taxon>
        <taxon>Bacillati</taxon>
        <taxon>Actinomycetota</taxon>
        <taxon>Actinomycetes</taxon>
        <taxon>Streptosporangiales</taxon>
        <taxon>Streptosporangiaceae</taxon>
        <taxon>Nonomuraea</taxon>
    </lineage>
</organism>
<evidence type="ECO:0000256" key="3">
    <source>
        <dbReference type="ARBA" id="ARBA00022692"/>
    </source>
</evidence>
<feature type="transmembrane region" description="Helical" evidence="6">
    <location>
        <begin position="49"/>
        <end position="69"/>
    </location>
</feature>
<gene>
    <name evidence="8" type="ORF">HNR30_009032</name>
</gene>
<feature type="transmembrane region" description="Helical" evidence="6">
    <location>
        <begin position="365"/>
        <end position="387"/>
    </location>
</feature>
<dbReference type="PROSITE" id="PS50850">
    <property type="entry name" value="MFS"/>
    <property type="match status" value="1"/>
</dbReference>
<keyword evidence="5 6" id="KW-0472">Membrane</keyword>
<feature type="transmembrane region" description="Helical" evidence="6">
    <location>
        <begin position="105"/>
        <end position="132"/>
    </location>
</feature>
<feature type="transmembrane region" description="Helical" evidence="6">
    <location>
        <begin position="216"/>
        <end position="241"/>
    </location>
</feature>
<dbReference type="SUPFAM" id="SSF103473">
    <property type="entry name" value="MFS general substrate transporter"/>
    <property type="match status" value="1"/>
</dbReference>
<dbReference type="PANTHER" id="PTHR43385">
    <property type="entry name" value="RIBOFLAVIN TRANSPORTER RIBJ"/>
    <property type="match status" value="1"/>
</dbReference>
<dbReference type="GO" id="GO:0022857">
    <property type="term" value="F:transmembrane transporter activity"/>
    <property type="evidence" value="ECO:0007669"/>
    <property type="project" value="InterPro"/>
</dbReference>
<evidence type="ECO:0000256" key="2">
    <source>
        <dbReference type="ARBA" id="ARBA00022448"/>
    </source>
</evidence>
<evidence type="ECO:0000256" key="5">
    <source>
        <dbReference type="ARBA" id="ARBA00023136"/>
    </source>
</evidence>
<dbReference type="InterPro" id="IPR052983">
    <property type="entry name" value="MFS_Riboflavin_Transporter"/>
</dbReference>
<evidence type="ECO:0000313" key="8">
    <source>
        <dbReference type="EMBL" id="MBA2897630.1"/>
    </source>
</evidence>
<feature type="transmembrane region" description="Helical" evidence="6">
    <location>
        <begin position="12"/>
        <end position="37"/>
    </location>
</feature>
<comment type="subcellular location">
    <subcellularLocation>
        <location evidence="1">Cell membrane</location>
        <topology evidence="1">Multi-pass membrane protein</topology>
    </subcellularLocation>
</comment>
<dbReference type="Gene3D" id="1.20.1250.20">
    <property type="entry name" value="MFS general substrate transporter like domains"/>
    <property type="match status" value="1"/>
</dbReference>
<dbReference type="InterPro" id="IPR011701">
    <property type="entry name" value="MFS"/>
</dbReference>
<comment type="caution">
    <text evidence="8">The sequence shown here is derived from an EMBL/GenBank/DDBJ whole genome shotgun (WGS) entry which is preliminary data.</text>
</comment>
<reference evidence="8 9" key="1">
    <citation type="submission" date="2020-07" db="EMBL/GenBank/DDBJ databases">
        <title>Genomic Encyclopedia of Type Strains, Phase IV (KMG-IV): sequencing the most valuable type-strain genomes for metagenomic binning, comparative biology and taxonomic classification.</title>
        <authorList>
            <person name="Goeker M."/>
        </authorList>
    </citation>
    <scope>NUCLEOTIDE SEQUENCE [LARGE SCALE GENOMIC DNA]</scope>
    <source>
        <strain evidence="8 9">DSM 45533</strain>
    </source>
</reference>
<evidence type="ECO:0000256" key="4">
    <source>
        <dbReference type="ARBA" id="ARBA00022989"/>
    </source>
</evidence>
<feature type="transmembrane region" description="Helical" evidence="6">
    <location>
        <begin position="81"/>
        <end position="99"/>
    </location>
</feature>
<protein>
    <submittedName>
        <fullName evidence="8">Putative MFS family arabinose efflux permease</fullName>
    </submittedName>
</protein>
<feature type="domain" description="Major facilitator superfamily (MFS) profile" evidence="7">
    <location>
        <begin position="13"/>
        <end position="390"/>
    </location>
</feature>
<evidence type="ECO:0000313" key="9">
    <source>
        <dbReference type="Proteomes" id="UP000530928"/>
    </source>
</evidence>
<dbReference type="EMBL" id="JACDUR010000012">
    <property type="protein sequence ID" value="MBA2897630.1"/>
    <property type="molecule type" value="Genomic_DNA"/>
</dbReference>
<feature type="transmembrane region" description="Helical" evidence="6">
    <location>
        <begin position="303"/>
        <end position="321"/>
    </location>
</feature>
<dbReference type="InterPro" id="IPR020846">
    <property type="entry name" value="MFS_dom"/>
</dbReference>